<dbReference type="EMBL" id="CAADFA010000011">
    <property type="protein sequence ID" value="VFJ44464.1"/>
    <property type="molecule type" value="Genomic_DNA"/>
</dbReference>
<dbReference type="EMBL" id="CAADFL010000129">
    <property type="protein sequence ID" value="VFK10097.1"/>
    <property type="molecule type" value="Genomic_DNA"/>
</dbReference>
<dbReference type="AlphaFoldDB" id="A0A450RZ72"/>
<accession>A0A450RZ72</accession>
<evidence type="ECO:0000313" key="2">
    <source>
        <dbReference type="EMBL" id="VFJ53275.1"/>
    </source>
</evidence>
<reference evidence="1" key="1">
    <citation type="submission" date="2019-02" db="EMBL/GenBank/DDBJ databases">
        <authorList>
            <person name="Gruber-Vodicka R. H."/>
            <person name="Seah K. B. B."/>
        </authorList>
    </citation>
    <scope>NUCLEOTIDE SEQUENCE</scope>
    <source>
        <strain evidence="2">BECK_BZ163</strain>
        <strain evidence="3">BECK_BZ164</strain>
        <strain evidence="1">BECK_BZ165</strain>
    </source>
</reference>
<evidence type="ECO:0000313" key="1">
    <source>
        <dbReference type="EMBL" id="VFJ44464.1"/>
    </source>
</evidence>
<sequence>MRIETELDELHTQRLRQLQQCWNRPLAEVIAKAIDYAWQSPGIDSASPLYLAFEEAELIGCIEDDPRLAGHYKQPLDYSDKCG</sequence>
<organism evidence="1">
    <name type="scientific">Candidatus Kentrum sp. FM</name>
    <dbReference type="NCBI Taxonomy" id="2126340"/>
    <lineage>
        <taxon>Bacteria</taxon>
        <taxon>Pseudomonadati</taxon>
        <taxon>Pseudomonadota</taxon>
        <taxon>Gammaproteobacteria</taxon>
        <taxon>Candidatus Kentrum</taxon>
    </lineage>
</organism>
<gene>
    <name evidence="2" type="ORF">BECKFM1743A_GA0114220_101129</name>
    <name evidence="3" type="ORF">BECKFM1743B_GA0114221_101299</name>
    <name evidence="1" type="ORF">BECKFM1743C_GA0114222_1001115</name>
</gene>
<dbReference type="EMBL" id="CAADEZ010000112">
    <property type="protein sequence ID" value="VFJ53275.1"/>
    <property type="molecule type" value="Genomic_DNA"/>
</dbReference>
<protein>
    <submittedName>
        <fullName evidence="1">Uncharacterized protein</fullName>
    </submittedName>
</protein>
<name>A0A450RZ72_9GAMM</name>
<proteinExistence type="predicted"/>
<evidence type="ECO:0000313" key="3">
    <source>
        <dbReference type="EMBL" id="VFK10097.1"/>
    </source>
</evidence>